<keyword evidence="3" id="KW-1185">Reference proteome</keyword>
<proteinExistence type="predicted"/>
<name>A0A0D9QNJ0_PLAFR</name>
<dbReference type="InterPro" id="IPR036322">
    <property type="entry name" value="WD40_repeat_dom_sf"/>
</dbReference>
<feature type="compositionally biased region" description="Basic residues" evidence="1">
    <location>
        <begin position="1640"/>
        <end position="1649"/>
    </location>
</feature>
<feature type="compositionally biased region" description="Polar residues" evidence="1">
    <location>
        <begin position="952"/>
        <end position="963"/>
    </location>
</feature>
<dbReference type="Proteomes" id="UP000054561">
    <property type="component" value="Unassembled WGS sequence"/>
</dbReference>
<dbReference type="OMA" id="CKNCENC"/>
<feature type="region of interest" description="Disordered" evidence="1">
    <location>
        <begin position="1019"/>
        <end position="1063"/>
    </location>
</feature>
<feature type="region of interest" description="Disordered" evidence="1">
    <location>
        <begin position="1639"/>
        <end position="1689"/>
    </location>
</feature>
<dbReference type="VEuPathDB" id="PlasmoDB:AK88_01720"/>
<evidence type="ECO:0000313" key="3">
    <source>
        <dbReference type="Proteomes" id="UP000054561"/>
    </source>
</evidence>
<feature type="region of interest" description="Disordered" evidence="1">
    <location>
        <begin position="1092"/>
        <end position="1165"/>
    </location>
</feature>
<dbReference type="GeneID" id="24267034"/>
<feature type="region of interest" description="Disordered" evidence="1">
    <location>
        <begin position="1465"/>
        <end position="1506"/>
    </location>
</feature>
<dbReference type="EMBL" id="KQ001659">
    <property type="protein sequence ID" value="KJP88640.1"/>
    <property type="molecule type" value="Genomic_DNA"/>
</dbReference>
<evidence type="ECO:0000256" key="1">
    <source>
        <dbReference type="SAM" id="MobiDB-lite"/>
    </source>
</evidence>
<dbReference type="OrthoDB" id="392823at2759"/>
<evidence type="ECO:0000313" key="2">
    <source>
        <dbReference type="EMBL" id="KJP88640.1"/>
    </source>
</evidence>
<feature type="region of interest" description="Disordered" evidence="1">
    <location>
        <begin position="865"/>
        <end position="899"/>
    </location>
</feature>
<feature type="compositionally biased region" description="Basic and acidic residues" evidence="1">
    <location>
        <begin position="1047"/>
        <end position="1063"/>
    </location>
</feature>
<reference evidence="2 3" key="1">
    <citation type="submission" date="2014-03" db="EMBL/GenBank/DDBJ databases">
        <title>The Genome Sequence of Plasmodium fragile nilgiri.</title>
        <authorList>
            <consortium name="The Broad Institute Genomics Platform"/>
            <consortium name="The Broad Institute Genome Sequencing Center for Infectious Disease"/>
            <person name="Neafsey D."/>
            <person name="Duraisingh M."/>
            <person name="Young S.K."/>
            <person name="Zeng Q."/>
            <person name="Gargeya S."/>
            <person name="Abouelleil A."/>
            <person name="Alvarado L."/>
            <person name="Chapman S.B."/>
            <person name="Gainer-Dewar J."/>
            <person name="Goldberg J."/>
            <person name="Griggs A."/>
            <person name="Gujja S."/>
            <person name="Hansen M."/>
            <person name="Howarth C."/>
            <person name="Imamovic A."/>
            <person name="Larimer J."/>
            <person name="Pearson M."/>
            <person name="Poon T.W."/>
            <person name="Priest M."/>
            <person name="Roberts A."/>
            <person name="Saif S."/>
            <person name="Shea T."/>
            <person name="Sykes S."/>
            <person name="Wortman J."/>
            <person name="Nusbaum C."/>
            <person name="Birren B."/>
        </authorList>
    </citation>
    <scope>NUCLEOTIDE SEQUENCE [LARGE SCALE GENOMIC DNA]</scope>
    <source>
        <strain evidence="3">nilgiri</strain>
    </source>
</reference>
<dbReference type="SUPFAM" id="SSF50978">
    <property type="entry name" value="WD40 repeat-like"/>
    <property type="match status" value="1"/>
</dbReference>
<gene>
    <name evidence="2" type="ORF">AK88_01720</name>
</gene>
<sequence>MKMPKGTFPLRREKRCNDVDAQSCRTRKRASYIHRCLNVRKLQKCGELRKMENYCLYVNLKELLQRSYCKGKDSNTNGSCLKVPAPPRGEMDEERERRSPYQRCCNCASHTFDKCYITGLHIFEGIFLTACSDGIVGIFDKNLNNILSRRVATSPINNISVSKKENALCFADSSNHLYVVHLNRRNMCKGYHFNISKRDSHLDESAACASTPYQGGDEILNSVEEDEKHIFLNHKDYAHLTKKEKNIVQAFLYNNISSYHVKNLNCCVINPYFHHHQSNSICVLTANKIVSLLNIFEFHINNSVLFRGQNILSLHWHSLYVFICTGASIFVVNFFDKTKIAHVVLANLDMIEKVEVGQAGRLGGEKNVKQDMPVNHNSADMNTCSDQVDGVTNEPQMMCALESIHICELEKGEYTIARGKNVKIVKIEKKNGIEKISISNEFDVHNTIISISPYYNHHLNGFPDNEVFLSVITALDVELCDGENYRTCTHLEHIIVTRGNYLMYRNCLHIGGAEKDTIRKEYLANTPCTPYPGGSANGEESNTNKMLPIDETTCDRAENSHFISNPDGGVSQITNLFQYMKLTPTWGQGKRSGAIERCLYIYGENTLLQFRSKTVAEFFFEVIKKNAKNGRNILLLLDVLKRQPICKKQLTQIGLSLINAFIEQTNYFIAANVFILLCNHFCDKYRVIYNVMEIFFLRRHLHILSLFYRKLKEERTDRKKGIGHSSLHVVRDKKRRFITRKGSTGEEKKIKSALYMPHLCYFKNGRKKKKKKRDKKERLLNYEEWKKKKRKKRKQNFLFFATKKLFNQFLVFLLHTDAYEFRKVYKISSKDDLNAGMLVKHIVHFLEGDLSVLKKKFIRCSGVGGSDGSSGSCGRGRNHCANHHTDRSRRSAHGVTLKEKKKNNAEKGILLDILLDIFFKFDIPLDAASFALLCKDREKEQQKKKKKKNEPHWNSNNGEVITNNDKRATTQEEDKFVKKNLPDACLQESNRGCTNREKNFCSYRYKEKSACARGEEQLANEESLHRNEHRSEGGLIPSCDKLAPLPHQRDGKHEGDQRDDEKENTYLRMEIRRYHAGWDSDRNGGINGVISGGINRDTNGDVKCGSNRGGSSNGTDEEAPRGGDAPQSARQPRQKEKRMKRRSRGVEGQNRPRHNSNGTNTTNTLTLGNLTNDYFSCVTHRRSTPLTFEDLAQDSSPQNLRHFEQEFDNVKKMEIIKMLIRKKNKNVFAYLKQCTWQILKKITQRFVLKLFRLSRVKTAKLLVIVKVKEKNKYRYFFNPKDVIRRLKERPFFVYTYLKHVKNVKYLSRYIDLFLFLMFVFEPLLLVSFLYKHYRCVSFKRVLFFICFFDRLHVGEEVTPLDGDVTNENVTAVQEELTNEEVSPVEEAVTHENVTQVQEEIAHDNVTPVHEEVTHENITQVQEEITNENGTPLAEAVTHENVTPAQEEITHEKVTPVDGDVTKENVTPVQEQVSNENVSPVDGEVANENVAPDEETPPRLRPPRSKSSLFQNERVTLLYRYLLDEQVEKEKLEELFNYIKQPSKKRPRGGANFFLSVKAFMYEKFGYINKALTIYKQLSNYNEMIYLVKVHNLLIDDAVMKKAEDNLASLNGVSFLSGVDRRFLHGRHVGIASAGGEQRRFRLRSGRKKTNKGEEDAHSVFTSNGGDDRDDGDAVGVGHPPQTAPMQTETNSHCPIGAIDQVDQIGKYVHSNAHFATLDREIMLSLYTEVEGKGRRKGHTTCRKGKRKSNRMKEHHCCSGGISPPSTTRKEIILKKYLMDNSSREMHYVTLMCILQELFYVNELSENYNKILMRCKENIYNSFNEIKKKGYVIYNGVIKKEMKNNNLYLLDINDYYFINDKVQDKRSNECDMIMPYMDEQHGLLERSGGTTDKEEQELPLHIQKEVPSNYFFYEQIHEKSYVSILSSFCSFCHHNIYRDLCAFDGRRRYRRDTVVFFFCNHLYHLKCLRERRFACLACHD</sequence>
<feature type="compositionally biased region" description="Polar residues" evidence="1">
    <location>
        <begin position="1465"/>
        <end position="1477"/>
    </location>
</feature>
<feature type="compositionally biased region" description="Basic and acidic residues" evidence="1">
    <location>
        <begin position="1019"/>
        <end position="1032"/>
    </location>
</feature>
<feature type="compositionally biased region" description="Gly residues" evidence="1">
    <location>
        <begin position="865"/>
        <end position="874"/>
    </location>
</feature>
<protein>
    <submittedName>
        <fullName evidence="2">Uncharacterized protein</fullName>
    </submittedName>
</protein>
<organism evidence="2 3">
    <name type="scientific">Plasmodium fragile</name>
    <dbReference type="NCBI Taxonomy" id="5857"/>
    <lineage>
        <taxon>Eukaryota</taxon>
        <taxon>Sar</taxon>
        <taxon>Alveolata</taxon>
        <taxon>Apicomplexa</taxon>
        <taxon>Aconoidasida</taxon>
        <taxon>Haemosporida</taxon>
        <taxon>Plasmodiidae</taxon>
        <taxon>Plasmodium</taxon>
        <taxon>Plasmodium (Plasmodium)</taxon>
    </lineage>
</organism>
<accession>A0A0D9QNJ0</accession>
<dbReference type="RefSeq" id="XP_012334778.1">
    <property type="nucleotide sequence ID" value="XM_012479355.1"/>
</dbReference>
<feature type="region of interest" description="Disordered" evidence="1">
    <location>
        <begin position="942"/>
        <end position="966"/>
    </location>
</feature>